<protein>
    <submittedName>
        <fullName evidence="1">Uncharacterized protein</fullName>
    </submittedName>
</protein>
<gene>
    <name evidence="1" type="ORF">E0D97_12025</name>
</gene>
<name>A0A4R0P9I2_9HYPH</name>
<dbReference type="EMBL" id="SJST01000004">
    <property type="protein sequence ID" value="TCD13821.1"/>
    <property type="molecule type" value="Genomic_DNA"/>
</dbReference>
<dbReference type="Proteomes" id="UP000291301">
    <property type="component" value="Unassembled WGS sequence"/>
</dbReference>
<evidence type="ECO:0000313" key="1">
    <source>
        <dbReference type="EMBL" id="TCD13821.1"/>
    </source>
</evidence>
<dbReference type="RefSeq" id="WP_131569197.1">
    <property type="nucleotide sequence ID" value="NZ_JAINFK010000003.1"/>
</dbReference>
<dbReference type="AlphaFoldDB" id="A0A4R0P9I2"/>
<organism evidence="1 2">
    <name type="scientific">Oricola cellulosilytica</name>
    <dbReference type="NCBI Taxonomy" id="1429082"/>
    <lineage>
        <taxon>Bacteria</taxon>
        <taxon>Pseudomonadati</taxon>
        <taxon>Pseudomonadota</taxon>
        <taxon>Alphaproteobacteria</taxon>
        <taxon>Hyphomicrobiales</taxon>
        <taxon>Ahrensiaceae</taxon>
        <taxon>Oricola</taxon>
    </lineage>
</organism>
<evidence type="ECO:0000313" key="2">
    <source>
        <dbReference type="Proteomes" id="UP000291301"/>
    </source>
</evidence>
<keyword evidence="2" id="KW-1185">Reference proteome</keyword>
<proteinExistence type="predicted"/>
<comment type="caution">
    <text evidence="1">The sequence shown here is derived from an EMBL/GenBank/DDBJ whole genome shotgun (WGS) entry which is preliminary data.</text>
</comment>
<accession>A0A4R0P9I2</accession>
<reference evidence="1 2" key="1">
    <citation type="journal article" date="2015" name="Antonie Van Leeuwenhoek">
        <title>Oricola cellulosilytica gen. nov., sp. nov., a cellulose-degrading bacterium of the family Phyllobacteriaceae isolated from surface seashore water, and emended descriptions of Mesorhizobium loti and Phyllobacterium myrsinacearum.</title>
        <authorList>
            <person name="Hameed A."/>
            <person name="Shahina M."/>
            <person name="Lai W.A."/>
            <person name="Lin S.Y."/>
            <person name="Young L.S."/>
            <person name="Liu Y.C."/>
            <person name="Hsu Y.H."/>
            <person name="Young C.C."/>
        </authorList>
    </citation>
    <scope>NUCLEOTIDE SEQUENCE [LARGE SCALE GENOMIC DNA]</scope>
    <source>
        <strain evidence="1 2">KCTC 52183</strain>
    </source>
</reference>
<sequence length="61" mass="6587">MTEIRVAAFQANRVLPIRNLAGRPTADHGEQGLGAALLSESETCPLAEGVRLTSNLLWSQR</sequence>